<dbReference type="AlphaFoldDB" id="A0A6C0J1L8"/>
<protein>
    <submittedName>
        <fullName evidence="1">Uncharacterized protein</fullName>
    </submittedName>
</protein>
<name>A0A6C0J1L8_9ZZZZ</name>
<evidence type="ECO:0000313" key="1">
    <source>
        <dbReference type="EMBL" id="QHT99564.1"/>
    </source>
</evidence>
<dbReference type="EMBL" id="MN740310">
    <property type="protein sequence ID" value="QHT99564.1"/>
    <property type="molecule type" value="Genomic_DNA"/>
</dbReference>
<organism evidence="1">
    <name type="scientific">viral metagenome</name>
    <dbReference type="NCBI Taxonomy" id="1070528"/>
    <lineage>
        <taxon>unclassified sequences</taxon>
        <taxon>metagenomes</taxon>
        <taxon>organismal metagenomes</taxon>
    </lineage>
</organism>
<sequence length="107" mass="12994">MCETNYTCLPKLNNNDWTYKSGETYYINIMGLNHSDQDAIYEKIYEDFVYNPSIFNITMEKLFYEWVNGTKVNVLNYEVDEITEYNRWSITIEWEDLPINKKRKLHI</sequence>
<proteinExistence type="predicted"/>
<accession>A0A6C0J1L8</accession>
<reference evidence="1" key="1">
    <citation type="journal article" date="2020" name="Nature">
        <title>Giant virus diversity and host interactions through global metagenomics.</title>
        <authorList>
            <person name="Schulz F."/>
            <person name="Roux S."/>
            <person name="Paez-Espino D."/>
            <person name="Jungbluth S."/>
            <person name="Walsh D.A."/>
            <person name="Denef V.J."/>
            <person name="McMahon K.D."/>
            <person name="Konstantinidis K.T."/>
            <person name="Eloe-Fadrosh E.A."/>
            <person name="Kyrpides N.C."/>
            <person name="Woyke T."/>
        </authorList>
    </citation>
    <scope>NUCLEOTIDE SEQUENCE</scope>
    <source>
        <strain evidence="1">GVMAG-M-3300025727-45</strain>
    </source>
</reference>